<feature type="domain" description="Amine oxidase" evidence="1">
    <location>
        <begin position="7"/>
        <end position="300"/>
    </location>
</feature>
<dbReference type="InterPro" id="IPR036188">
    <property type="entry name" value="FAD/NAD-bd_sf"/>
</dbReference>
<dbReference type="SUPFAM" id="SSF51905">
    <property type="entry name" value="FAD/NAD(P)-binding domain"/>
    <property type="match status" value="1"/>
</dbReference>
<gene>
    <name evidence="2" type="ORF">JIN78_05230</name>
</gene>
<comment type="caution">
    <text evidence="2">The sequence shown here is derived from an EMBL/GenBank/DDBJ whole genome shotgun (WGS) entry which is preliminary data.</text>
</comment>
<dbReference type="PANTHER" id="PTHR21197:SF0">
    <property type="entry name" value="UDP-GALACTOPYRANOSE MUTASE"/>
    <property type="match status" value="1"/>
</dbReference>
<reference evidence="2" key="1">
    <citation type="submission" date="2021-01" db="EMBL/GenBank/DDBJ databases">
        <title>Modified the classification status of verrucomicrobia.</title>
        <authorList>
            <person name="Feng X."/>
        </authorList>
    </citation>
    <scope>NUCLEOTIDE SEQUENCE</scope>
    <source>
        <strain evidence="2">KCTC 12986</strain>
    </source>
</reference>
<dbReference type="Pfam" id="PF01593">
    <property type="entry name" value="Amino_oxidase"/>
    <property type="match status" value="1"/>
</dbReference>
<dbReference type="PANTHER" id="PTHR21197">
    <property type="entry name" value="UDP-GALACTOPYRANOSE MUTASE"/>
    <property type="match status" value="1"/>
</dbReference>
<dbReference type="Proteomes" id="UP000604083">
    <property type="component" value="Unassembled WGS sequence"/>
</dbReference>
<dbReference type="GO" id="GO:0005829">
    <property type="term" value="C:cytosol"/>
    <property type="evidence" value="ECO:0007669"/>
    <property type="project" value="TreeGrafter"/>
</dbReference>
<accession>A0A934RL83</accession>
<evidence type="ECO:0000313" key="2">
    <source>
        <dbReference type="EMBL" id="MBK1833459.1"/>
    </source>
</evidence>
<dbReference type="GO" id="GO:0016491">
    <property type="term" value="F:oxidoreductase activity"/>
    <property type="evidence" value="ECO:0007669"/>
    <property type="project" value="InterPro"/>
</dbReference>
<proteinExistence type="predicted"/>
<evidence type="ECO:0000259" key="1">
    <source>
        <dbReference type="Pfam" id="PF01593"/>
    </source>
</evidence>
<keyword evidence="3" id="KW-1185">Reference proteome</keyword>
<protein>
    <submittedName>
        <fullName evidence="2">FAD-dependent oxidoreductase</fullName>
    </submittedName>
</protein>
<dbReference type="Gene3D" id="3.50.50.60">
    <property type="entry name" value="FAD/NAD(P)-binding domain"/>
    <property type="match status" value="1"/>
</dbReference>
<evidence type="ECO:0000313" key="3">
    <source>
        <dbReference type="Proteomes" id="UP000604083"/>
    </source>
</evidence>
<dbReference type="GO" id="GO:0050660">
    <property type="term" value="F:flavin adenine dinucleotide binding"/>
    <property type="evidence" value="ECO:0007669"/>
    <property type="project" value="TreeGrafter"/>
</dbReference>
<organism evidence="2 3">
    <name type="scientific">Roseibacillus ishigakijimensis</name>
    <dbReference type="NCBI Taxonomy" id="454146"/>
    <lineage>
        <taxon>Bacteria</taxon>
        <taxon>Pseudomonadati</taxon>
        <taxon>Verrucomicrobiota</taxon>
        <taxon>Verrucomicrobiia</taxon>
        <taxon>Verrucomicrobiales</taxon>
        <taxon>Verrucomicrobiaceae</taxon>
        <taxon>Roseibacillus</taxon>
    </lineage>
</organism>
<name>A0A934RL83_9BACT</name>
<dbReference type="AlphaFoldDB" id="A0A934RL83"/>
<dbReference type="GO" id="GO:0008767">
    <property type="term" value="F:UDP-galactopyranose mutase activity"/>
    <property type="evidence" value="ECO:0007669"/>
    <property type="project" value="TreeGrafter"/>
</dbReference>
<dbReference type="InterPro" id="IPR002937">
    <property type="entry name" value="Amino_oxidase"/>
</dbReference>
<sequence>MLGGGVCGLYAAHHALARGARVVLLEKEERYGGLAAGHLCDGNWFDLGVHMLHAFDREVFETCREAMGGERLEVPLKSHIKWGGKLYHYPLRGRDILAGIPPLTLARCLGGLALAELESRFPSRPPGADAESALIELYGEPLYEFFFEDFTHRYWGLHPRELSAEFVRRKMPRLSALDVFKNLLEKLHLARPRDATEGALRFETLHYSRTGSEALPRKLAESARAQGAELRSAQPVERIHHQHGRIQAVETAQGQLPVDNVLSTLPLPELVKKLSPAAPEAVRAAAARLRFKPMTVYALLLKKDRCMDALYTYYRDRIFHRVGEPKNAGLEVTPAGHTTLIVETTCEVGDRKWTGEALPDILADLAAEGLCTAEEVVSQRLIHARHAYPVFALGFEKHLAVVTDYLAGFANLRSTGRQGAFTYPNMHTAMRMGAEAAHELLS</sequence>
<dbReference type="EMBL" id="JAENIO010000009">
    <property type="protein sequence ID" value="MBK1833459.1"/>
    <property type="molecule type" value="Genomic_DNA"/>
</dbReference>